<dbReference type="EMBL" id="CAQJ01000032">
    <property type="protein sequence ID" value="CCQ90452.1"/>
    <property type="molecule type" value="Genomic_DNA"/>
</dbReference>
<dbReference type="InParanoid" id="M1YY71"/>
<proteinExistence type="predicted"/>
<dbReference type="HOGENOM" id="CLU_3421082_0_0_0"/>
<dbReference type="AlphaFoldDB" id="M1YY71"/>
<comment type="caution">
    <text evidence="1">The sequence shown here is derived from an EMBL/GenBank/DDBJ whole genome shotgun (WGS) entry which is preliminary data.</text>
</comment>
<sequence length="24" mass="2742">MNLRATKRLETQFPNLNLNKALGV</sequence>
<evidence type="ECO:0000313" key="2">
    <source>
        <dbReference type="Proteomes" id="UP000011704"/>
    </source>
</evidence>
<dbReference type="STRING" id="1266370.NITGR_290051"/>
<evidence type="ECO:0000313" key="1">
    <source>
        <dbReference type="EMBL" id="CCQ90452.1"/>
    </source>
</evidence>
<accession>M1YY71</accession>
<organism evidence="1 2">
    <name type="scientific">Nitrospina gracilis (strain 3/211)</name>
    <dbReference type="NCBI Taxonomy" id="1266370"/>
    <lineage>
        <taxon>Bacteria</taxon>
        <taxon>Pseudomonadati</taxon>
        <taxon>Nitrospinota/Tectimicrobiota group</taxon>
        <taxon>Nitrospinota</taxon>
        <taxon>Nitrospinia</taxon>
        <taxon>Nitrospinales</taxon>
        <taxon>Nitrospinaceae</taxon>
        <taxon>Nitrospina</taxon>
    </lineage>
</organism>
<dbReference type="Proteomes" id="UP000011704">
    <property type="component" value="Unassembled WGS sequence"/>
</dbReference>
<protein>
    <submittedName>
        <fullName evidence="1">Uncharacterized protein</fullName>
    </submittedName>
</protein>
<reference evidence="1 2" key="1">
    <citation type="journal article" date="2013" name="Front. Microbiol.">
        <title>The genome of Nitrospina gracilis illuminates the metabolism and evolution of the major marine nitrite oxidizer.</title>
        <authorList>
            <person name="Luecker S."/>
            <person name="Nowka B."/>
            <person name="Rattei T."/>
            <person name="Spieck E."/>
            <person name="and Daims H."/>
        </authorList>
    </citation>
    <scope>NUCLEOTIDE SEQUENCE [LARGE SCALE GENOMIC DNA]</scope>
    <source>
        <strain evidence="1 2">3/211</strain>
    </source>
</reference>
<gene>
    <name evidence="1" type="ORF">NITGR_290051</name>
</gene>
<keyword evidence="2" id="KW-1185">Reference proteome</keyword>
<name>M1YY71_NITG3</name>